<dbReference type="PANTHER" id="PTHR24324:SF9">
    <property type="entry name" value="HOMEOBOX DOMAIN-CONTAINING PROTEIN"/>
    <property type="match status" value="1"/>
</dbReference>
<dbReference type="Gene3D" id="1.10.10.60">
    <property type="entry name" value="Homeodomain-like"/>
    <property type="match status" value="1"/>
</dbReference>
<dbReference type="Proteomes" id="UP000807353">
    <property type="component" value="Unassembled WGS sequence"/>
</dbReference>
<gene>
    <name evidence="8" type="ORF">BDZ94DRAFT_44916</name>
</gene>
<reference evidence="8" key="1">
    <citation type="submission" date="2020-11" db="EMBL/GenBank/DDBJ databases">
        <authorList>
            <consortium name="DOE Joint Genome Institute"/>
            <person name="Ahrendt S."/>
            <person name="Riley R."/>
            <person name="Andreopoulos W."/>
            <person name="Labutti K."/>
            <person name="Pangilinan J."/>
            <person name="Ruiz-Duenas F.J."/>
            <person name="Barrasa J.M."/>
            <person name="Sanchez-Garcia M."/>
            <person name="Camarero S."/>
            <person name="Miyauchi S."/>
            <person name="Serrano A."/>
            <person name="Linde D."/>
            <person name="Babiker R."/>
            <person name="Drula E."/>
            <person name="Ayuso-Fernandez I."/>
            <person name="Pacheco R."/>
            <person name="Padilla G."/>
            <person name="Ferreira P."/>
            <person name="Barriuso J."/>
            <person name="Kellner H."/>
            <person name="Castanera R."/>
            <person name="Alfaro M."/>
            <person name="Ramirez L."/>
            <person name="Pisabarro A.G."/>
            <person name="Kuo A."/>
            <person name="Tritt A."/>
            <person name="Lipzen A."/>
            <person name="He G."/>
            <person name="Yan M."/>
            <person name="Ng V."/>
            <person name="Cullen D."/>
            <person name="Martin F."/>
            <person name="Rosso M.-N."/>
            <person name="Henrissat B."/>
            <person name="Hibbett D."/>
            <person name="Martinez A.T."/>
            <person name="Grigoriev I.V."/>
        </authorList>
    </citation>
    <scope>NUCLEOTIDE SEQUENCE</scope>
    <source>
        <strain evidence="8">CBS 247.69</strain>
    </source>
</reference>
<feature type="compositionally biased region" description="Low complexity" evidence="6">
    <location>
        <begin position="508"/>
        <end position="522"/>
    </location>
</feature>
<dbReference type="EMBL" id="MU150229">
    <property type="protein sequence ID" value="KAF9469955.1"/>
    <property type="molecule type" value="Genomic_DNA"/>
</dbReference>
<dbReference type="Pfam" id="PF00046">
    <property type="entry name" value="Homeodomain"/>
    <property type="match status" value="1"/>
</dbReference>
<evidence type="ECO:0000256" key="4">
    <source>
        <dbReference type="PROSITE-ProRule" id="PRU00108"/>
    </source>
</evidence>
<dbReference type="PROSITE" id="PS00027">
    <property type="entry name" value="HOMEOBOX_1"/>
    <property type="match status" value="1"/>
</dbReference>
<dbReference type="InterPro" id="IPR009057">
    <property type="entry name" value="Homeodomain-like_sf"/>
</dbReference>
<evidence type="ECO:0000256" key="6">
    <source>
        <dbReference type="SAM" id="MobiDB-lite"/>
    </source>
</evidence>
<protein>
    <recommendedName>
        <fullName evidence="7">Homeobox domain-containing protein</fullName>
    </recommendedName>
</protein>
<dbReference type="AlphaFoldDB" id="A0A9P5YLU3"/>
<dbReference type="InterPro" id="IPR001356">
    <property type="entry name" value="HD"/>
</dbReference>
<dbReference type="SMART" id="SM00389">
    <property type="entry name" value="HOX"/>
    <property type="match status" value="1"/>
</dbReference>
<dbReference type="PANTHER" id="PTHR24324">
    <property type="entry name" value="HOMEOBOX PROTEIN HHEX"/>
    <property type="match status" value="1"/>
</dbReference>
<dbReference type="GO" id="GO:0000981">
    <property type="term" value="F:DNA-binding transcription factor activity, RNA polymerase II-specific"/>
    <property type="evidence" value="ECO:0007669"/>
    <property type="project" value="InterPro"/>
</dbReference>
<evidence type="ECO:0000256" key="1">
    <source>
        <dbReference type="ARBA" id="ARBA00023125"/>
    </source>
</evidence>
<dbReference type="GO" id="GO:0000978">
    <property type="term" value="F:RNA polymerase II cis-regulatory region sequence-specific DNA binding"/>
    <property type="evidence" value="ECO:0007669"/>
    <property type="project" value="TreeGrafter"/>
</dbReference>
<dbReference type="InterPro" id="IPR017970">
    <property type="entry name" value="Homeobox_CS"/>
</dbReference>
<dbReference type="PROSITE" id="PS50071">
    <property type="entry name" value="HOMEOBOX_2"/>
    <property type="match status" value="1"/>
</dbReference>
<dbReference type="SUPFAM" id="SSF46689">
    <property type="entry name" value="Homeodomain-like"/>
    <property type="match status" value="1"/>
</dbReference>
<feature type="region of interest" description="Disordered" evidence="6">
    <location>
        <begin position="109"/>
        <end position="193"/>
    </location>
</feature>
<keyword evidence="3 4" id="KW-0539">Nucleus</keyword>
<feature type="compositionally biased region" description="Low complexity" evidence="6">
    <location>
        <begin position="361"/>
        <end position="378"/>
    </location>
</feature>
<dbReference type="GO" id="GO:0030154">
    <property type="term" value="P:cell differentiation"/>
    <property type="evidence" value="ECO:0007669"/>
    <property type="project" value="TreeGrafter"/>
</dbReference>
<name>A0A9P5YLU3_9AGAR</name>
<comment type="caution">
    <text evidence="8">The sequence shown here is derived from an EMBL/GenBank/DDBJ whole genome shotgun (WGS) entry which is preliminary data.</text>
</comment>
<evidence type="ECO:0000313" key="9">
    <source>
        <dbReference type="Proteomes" id="UP000807353"/>
    </source>
</evidence>
<evidence type="ECO:0000313" key="8">
    <source>
        <dbReference type="EMBL" id="KAF9469955.1"/>
    </source>
</evidence>
<sequence>MLSRTLPPDPPSAHFPAYVPTHPTPTIHSLAFNPPTAAYQQQPGLAMDPTSVDFRAFYPYTPNEVKHRKRTTPTQLKTLESVFKRDTKPNGPLRVDLATRLGMSPRGVQVWFQNRRAKEKIKAGKGSKGTAKKDASTQEEAPSPYDNPPDLLEELEDDHSHAQPTVDDGETPSHPPSPDVLSQPNSDEAFRPSWESSANDALANQTNLHAYRRGSLPVNAYPHHSPNGPPTVDLFDPHARRLSVDASLQRLANNPYAHLARAKNGALFSLRSSAPTRHRQSSRAPCGPHRPIPTSASMPYPPNTRRASMDSRAFRLSGAPPSPSPLTPYNVAARASLPDHGLHAISSRTISSPIPGPLPSPNFSFGAASTSSMTSSSGDSERNSPDSLQSFTYCSEDIDEDDMISAPYDYFSRYGSITSVATSDSSINSAYYSDIAGGTPSDHERGTEYDLSGRRDSCAPGFVNMMSTLDVNGISESIISPIDQAGYINHDDLHTSEVVRVDETGACSESSTYPSPTSTISPGMGGSPHAHDTPPASVPISRSSELAYALQSQPEQAQTSVVPIQSEQSTYSNHSIPSHLDPVVVPQDQYFYSHDTHSHTVSASTTSMEYMDKYHYDADFGHRAHQEQYDTSARYLTGAFNVDGHGGLSMHHQHMGFHAPNSDVYNNFGETVDPSIVSPLENAIQNVETFVTYA</sequence>
<feature type="region of interest" description="Disordered" evidence="6">
    <location>
        <begin position="348"/>
        <end position="389"/>
    </location>
</feature>
<dbReference type="GO" id="GO:0005634">
    <property type="term" value="C:nucleus"/>
    <property type="evidence" value="ECO:0007669"/>
    <property type="project" value="UniProtKB-SubCell"/>
</dbReference>
<comment type="subcellular location">
    <subcellularLocation>
        <location evidence="4 5">Nucleus</location>
    </subcellularLocation>
</comment>
<dbReference type="InterPro" id="IPR051000">
    <property type="entry name" value="Homeobox_DNA-bind_prot"/>
</dbReference>
<organism evidence="8 9">
    <name type="scientific">Collybia nuda</name>
    <dbReference type="NCBI Taxonomy" id="64659"/>
    <lineage>
        <taxon>Eukaryota</taxon>
        <taxon>Fungi</taxon>
        <taxon>Dikarya</taxon>
        <taxon>Basidiomycota</taxon>
        <taxon>Agaricomycotina</taxon>
        <taxon>Agaricomycetes</taxon>
        <taxon>Agaricomycetidae</taxon>
        <taxon>Agaricales</taxon>
        <taxon>Tricholomatineae</taxon>
        <taxon>Clitocybaceae</taxon>
        <taxon>Collybia</taxon>
    </lineage>
</organism>
<feature type="domain" description="Homeobox" evidence="7">
    <location>
        <begin position="62"/>
        <end position="122"/>
    </location>
</feature>
<evidence type="ECO:0000256" key="5">
    <source>
        <dbReference type="RuleBase" id="RU000682"/>
    </source>
</evidence>
<keyword evidence="1 4" id="KW-0238">DNA-binding</keyword>
<feature type="region of interest" description="Disordered" evidence="6">
    <location>
        <begin position="270"/>
        <end position="306"/>
    </location>
</feature>
<evidence type="ECO:0000256" key="3">
    <source>
        <dbReference type="ARBA" id="ARBA00023242"/>
    </source>
</evidence>
<feature type="region of interest" description="Disordered" evidence="6">
    <location>
        <begin position="505"/>
        <end position="538"/>
    </location>
</feature>
<keyword evidence="2 4" id="KW-0371">Homeobox</keyword>
<accession>A0A9P5YLU3</accession>
<feature type="compositionally biased region" description="Basic residues" evidence="6">
    <location>
        <begin position="115"/>
        <end position="125"/>
    </location>
</feature>
<evidence type="ECO:0000259" key="7">
    <source>
        <dbReference type="PROSITE" id="PS50071"/>
    </source>
</evidence>
<feature type="DNA-binding region" description="Homeobox" evidence="4">
    <location>
        <begin position="64"/>
        <end position="123"/>
    </location>
</feature>
<keyword evidence="9" id="KW-1185">Reference proteome</keyword>
<proteinExistence type="predicted"/>
<evidence type="ECO:0000256" key="2">
    <source>
        <dbReference type="ARBA" id="ARBA00023155"/>
    </source>
</evidence>
<dbReference type="CDD" id="cd00086">
    <property type="entry name" value="homeodomain"/>
    <property type="match status" value="1"/>
</dbReference>
<dbReference type="OrthoDB" id="6159439at2759"/>